<dbReference type="PANTHER" id="PTHR33048">
    <property type="entry name" value="PTH11-LIKE INTEGRAL MEMBRANE PROTEIN (AFU_ORTHOLOGUE AFUA_5G11245)"/>
    <property type="match status" value="1"/>
</dbReference>
<comment type="subcellular location">
    <subcellularLocation>
        <location evidence="1">Membrane</location>
        <topology evidence="1">Multi-pass membrane protein</topology>
    </subcellularLocation>
</comment>
<feature type="compositionally biased region" description="Pro residues" evidence="6">
    <location>
        <begin position="9"/>
        <end position="18"/>
    </location>
</feature>
<accession>A0AAV9H9M1</accession>
<feature type="transmembrane region" description="Helical" evidence="7">
    <location>
        <begin position="34"/>
        <end position="59"/>
    </location>
</feature>
<feature type="transmembrane region" description="Helical" evidence="7">
    <location>
        <begin position="223"/>
        <end position="244"/>
    </location>
</feature>
<organism evidence="9 10">
    <name type="scientific">Cladorrhinum samala</name>
    <dbReference type="NCBI Taxonomy" id="585594"/>
    <lineage>
        <taxon>Eukaryota</taxon>
        <taxon>Fungi</taxon>
        <taxon>Dikarya</taxon>
        <taxon>Ascomycota</taxon>
        <taxon>Pezizomycotina</taxon>
        <taxon>Sordariomycetes</taxon>
        <taxon>Sordariomycetidae</taxon>
        <taxon>Sordariales</taxon>
        <taxon>Podosporaceae</taxon>
        <taxon>Cladorrhinum</taxon>
    </lineage>
</organism>
<feature type="transmembrane region" description="Helical" evidence="7">
    <location>
        <begin position="293"/>
        <end position="313"/>
    </location>
</feature>
<evidence type="ECO:0000256" key="2">
    <source>
        <dbReference type="ARBA" id="ARBA00022692"/>
    </source>
</evidence>
<dbReference type="InterPro" id="IPR049326">
    <property type="entry name" value="Rhodopsin_dom_fungi"/>
</dbReference>
<dbReference type="PANTHER" id="PTHR33048:SF47">
    <property type="entry name" value="INTEGRAL MEMBRANE PROTEIN-RELATED"/>
    <property type="match status" value="1"/>
</dbReference>
<keyword evidence="3 7" id="KW-1133">Transmembrane helix</keyword>
<feature type="domain" description="Rhodopsin" evidence="8">
    <location>
        <begin position="55"/>
        <end position="321"/>
    </location>
</feature>
<protein>
    <recommendedName>
        <fullName evidence="8">Rhodopsin domain-containing protein</fullName>
    </recommendedName>
</protein>
<proteinExistence type="inferred from homology"/>
<dbReference type="Pfam" id="PF20684">
    <property type="entry name" value="Fung_rhodopsin"/>
    <property type="match status" value="1"/>
</dbReference>
<dbReference type="GO" id="GO:0016020">
    <property type="term" value="C:membrane"/>
    <property type="evidence" value="ECO:0007669"/>
    <property type="project" value="UniProtKB-SubCell"/>
</dbReference>
<evidence type="ECO:0000256" key="6">
    <source>
        <dbReference type="SAM" id="MobiDB-lite"/>
    </source>
</evidence>
<evidence type="ECO:0000256" key="4">
    <source>
        <dbReference type="ARBA" id="ARBA00023136"/>
    </source>
</evidence>
<dbReference type="AlphaFoldDB" id="A0AAV9H9M1"/>
<evidence type="ECO:0000256" key="3">
    <source>
        <dbReference type="ARBA" id="ARBA00022989"/>
    </source>
</evidence>
<feature type="transmembrane region" description="Helical" evidence="7">
    <location>
        <begin position="71"/>
        <end position="93"/>
    </location>
</feature>
<comment type="caution">
    <text evidence="9">The sequence shown here is derived from an EMBL/GenBank/DDBJ whole genome shotgun (WGS) entry which is preliminary data.</text>
</comment>
<keyword evidence="2 7" id="KW-0812">Transmembrane</keyword>
<sequence length="398" mass="45063">MADANATLSPPPPPPPPGTGRGPLGVPGGQDRSYQVDIIVCAVITSFIGCIFVGLRFYTRRILINVLGLEDWLMLAAQLLSMAMCTGFIQPIAEAVLGHGAHYWNVPPENFKPMTKVGTANRLWPTLPFFSPLLTTTAQAGWYTIFFYDLSLFCSQVSIMLLYIRIWNVPWVRRAAYILLAGVLTYNVFVMVVVLTACVPLHVFWEFELQLSGEFYCHKRSLWWANTYLHVIFDFFIYLLPMPVIFQVSFPKRQKVLLFVLFAFGFFVCAISIIRLYLLYITTGAVDFVFDNVAIAFWSCVETNATVVVACFATMKPLFSRWFPNLTEPRNSADRETDGSPQADRIHVSGRVPTIGSTPLRLGQHRWTQLSRSRDGERKEDVVEMDIREHVPGVQGRE</sequence>
<evidence type="ECO:0000259" key="8">
    <source>
        <dbReference type="Pfam" id="PF20684"/>
    </source>
</evidence>
<name>A0AAV9H9M1_9PEZI</name>
<feature type="region of interest" description="Disordered" evidence="6">
    <location>
        <begin position="330"/>
        <end position="359"/>
    </location>
</feature>
<comment type="similarity">
    <text evidence="5">Belongs to the SAT4 family.</text>
</comment>
<feature type="transmembrane region" description="Helical" evidence="7">
    <location>
        <begin position="256"/>
        <end position="281"/>
    </location>
</feature>
<dbReference type="InterPro" id="IPR052337">
    <property type="entry name" value="SAT4-like"/>
</dbReference>
<keyword evidence="10" id="KW-1185">Reference proteome</keyword>
<dbReference type="EMBL" id="MU865126">
    <property type="protein sequence ID" value="KAK4457257.1"/>
    <property type="molecule type" value="Genomic_DNA"/>
</dbReference>
<evidence type="ECO:0000313" key="10">
    <source>
        <dbReference type="Proteomes" id="UP001321749"/>
    </source>
</evidence>
<feature type="region of interest" description="Disordered" evidence="6">
    <location>
        <begin position="1"/>
        <end position="26"/>
    </location>
</feature>
<evidence type="ECO:0000256" key="7">
    <source>
        <dbReference type="SAM" id="Phobius"/>
    </source>
</evidence>
<keyword evidence="4 7" id="KW-0472">Membrane</keyword>
<evidence type="ECO:0000256" key="1">
    <source>
        <dbReference type="ARBA" id="ARBA00004141"/>
    </source>
</evidence>
<evidence type="ECO:0000313" key="9">
    <source>
        <dbReference type="EMBL" id="KAK4457257.1"/>
    </source>
</evidence>
<feature type="transmembrane region" description="Helical" evidence="7">
    <location>
        <begin position="140"/>
        <end position="164"/>
    </location>
</feature>
<feature type="transmembrane region" description="Helical" evidence="7">
    <location>
        <begin position="176"/>
        <end position="203"/>
    </location>
</feature>
<dbReference type="Proteomes" id="UP001321749">
    <property type="component" value="Unassembled WGS sequence"/>
</dbReference>
<gene>
    <name evidence="9" type="ORF">QBC42DRAFT_318755</name>
</gene>
<reference evidence="9" key="2">
    <citation type="submission" date="2023-06" db="EMBL/GenBank/DDBJ databases">
        <authorList>
            <consortium name="Lawrence Berkeley National Laboratory"/>
            <person name="Mondo S.J."/>
            <person name="Hensen N."/>
            <person name="Bonometti L."/>
            <person name="Westerberg I."/>
            <person name="Brannstrom I.O."/>
            <person name="Guillou S."/>
            <person name="Cros-Aarteil S."/>
            <person name="Calhoun S."/>
            <person name="Haridas S."/>
            <person name="Kuo A."/>
            <person name="Pangilinan J."/>
            <person name="Riley R."/>
            <person name="Labutti K."/>
            <person name="Andreopoulos B."/>
            <person name="Lipzen A."/>
            <person name="Chen C."/>
            <person name="Yanf M."/>
            <person name="Daum C."/>
            <person name="Ng V."/>
            <person name="Clum A."/>
            <person name="Steindorff A."/>
            <person name="Ohm R."/>
            <person name="Martin F."/>
            <person name="Silar P."/>
            <person name="Natvig D."/>
            <person name="Lalanne C."/>
            <person name="Gautier V."/>
            <person name="Ament-Velasquez S.L."/>
            <person name="Kruys A."/>
            <person name="Hutchinson M.I."/>
            <person name="Powell A.J."/>
            <person name="Barry K."/>
            <person name="Miller A.N."/>
            <person name="Grigoriev I.V."/>
            <person name="Debuchy R."/>
            <person name="Gladieux P."/>
            <person name="Thoren M.H."/>
            <person name="Johannesson H."/>
        </authorList>
    </citation>
    <scope>NUCLEOTIDE SEQUENCE</scope>
    <source>
        <strain evidence="9">PSN324</strain>
    </source>
</reference>
<reference evidence="9" key="1">
    <citation type="journal article" date="2023" name="Mol. Phylogenet. Evol.">
        <title>Genome-scale phylogeny and comparative genomics of the fungal order Sordariales.</title>
        <authorList>
            <person name="Hensen N."/>
            <person name="Bonometti L."/>
            <person name="Westerberg I."/>
            <person name="Brannstrom I.O."/>
            <person name="Guillou S."/>
            <person name="Cros-Aarteil S."/>
            <person name="Calhoun S."/>
            <person name="Haridas S."/>
            <person name="Kuo A."/>
            <person name="Mondo S."/>
            <person name="Pangilinan J."/>
            <person name="Riley R."/>
            <person name="LaButti K."/>
            <person name="Andreopoulos B."/>
            <person name="Lipzen A."/>
            <person name="Chen C."/>
            <person name="Yan M."/>
            <person name="Daum C."/>
            <person name="Ng V."/>
            <person name="Clum A."/>
            <person name="Steindorff A."/>
            <person name="Ohm R.A."/>
            <person name="Martin F."/>
            <person name="Silar P."/>
            <person name="Natvig D.O."/>
            <person name="Lalanne C."/>
            <person name="Gautier V."/>
            <person name="Ament-Velasquez S.L."/>
            <person name="Kruys A."/>
            <person name="Hutchinson M.I."/>
            <person name="Powell A.J."/>
            <person name="Barry K."/>
            <person name="Miller A.N."/>
            <person name="Grigoriev I.V."/>
            <person name="Debuchy R."/>
            <person name="Gladieux P."/>
            <person name="Hiltunen Thoren M."/>
            <person name="Johannesson H."/>
        </authorList>
    </citation>
    <scope>NUCLEOTIDE SEQUENCE</scope>
    <source>
        <strain evidence="9">PSN324</strain>
    </source>
</reference>
<evidence type="ECO:0000256" key="5">
    <source>
        <dbReference type="ARBA" id="ARBA00038359"/>
    </source>
</evidence>